<dbReference type="InterPro" id="IPR029062">
    <property type="entry name" value="Class_I_gatase-like"/>
</dbReference>
<dbReference type="SMART" id="SM00342">
    <property type="entry name" value="HTH_ARAC"/>
    <property type="match status" value="1"/>
</dbReference>
<dbReference type="Proteomes" id="UP000236754">
    <property type="component" value="Unassembled WGS sequence"/>
</dbReference>
<dbReference type="PANTHER" id="PTHR43130:SF3">
    <property type="entry name" value="HTH-TYPE TRANSCRIPTIONAL REGULATOR RV1931C"/>
    <property type="match status" value="1"/>
</dbReference>
<dbReference type="PANTHER" id="PTHR43130">
    <property type="entry name" value="ARAC-FAMILY TRANSCRIPTIONAL REGULATOR"/>
    <property type="match status" value="1"/>
</dbReference>
<evidence type="ECO:0000256" key="3">
    <source>
        <dbReference type="ARBA" id="ARBA00023163"/>
    </source>
</evidence>
<keyword evidence="1" id="KW-0805">Transcription regulation</keyword>
<dbReference type="PROSITE" id="PS01124">
    <property type="entry name" value="HTH_ARAC_FAMILY_2"/>
    <property type="match status" value="1"/>
</dbReference>
<dbReference type="InterPro" id="IPR009057">
    <property type="entry name" value="Homeodomain-like_sf"/>
</dbReference>
<dbReference type="Pfam" id="PF12833">
    <property type="entry name" value="HTH_18"/>
    <property type="match status" value="1"/>
</dbReference>
<protein>
    <submittedName>
        <fullName evidence="5">Transcriptional regulator, AraC family with amidase-like domain</fullName>
    </submittedName>
</protein>
<dbReference type="AlphaFoldDB" id="A0A1H6DXX6"/>
<dbReference type="CDD" id="cd03137">
    <property type="entry name" value="GATase1_AraC_1"/>
    <property type="match status" value="1"/>
</dbReference>
<dbReference type="InterPro" id="IPR018060">
    <property type="entry name" value="HTH_AraC"/>
</dbReference>
<evidence type="ECO:0000259" key="4">
    <source>
        <dbReference type="PROSITE" id="PS01124"/>
    </source>
</evidence>
<dbReference type="Gene3D" id="1.10.10.60">
    <property type="entry name" value="Homeodomain-like"/>
    <property type="match status" value="1"/>
</dbReference>
<dbReference type="InterPro" id="IPR018062">
    <property type="entry name" value="HTH_AraC-typ_CS"/>
</dbReference>
<dbReference type="GO" id="GO:0043565">
    <property type="term" value="F:sequence-specific DNA binding"/>
    <property type="evidence" value="ECO:0007669"/>
    <property type="project" value="InterPro"/>
</dbReference>
<keyword evidence="3" id="KW-0804">Transcription</keyword>
<proteinExistence type="predicted"/>
<accession>A0A1H6DXX6</accession>
<dbReference type="InterPro" id="IPR002818">
    <property type="entry name" value="DJ-1/PfpI"/>
</dbReference>
<dbReference type="EMBL" id="FNVU01000021">
    <property type="protein sequence ID" value="SEG89904.1"/>
    <property type="molecule type" value="Genomic_DNA"/>
</dbReference>
<keyword evidence="6" id="KW-1185">Reference proteome</keyword>
<dbReference type="InterPro" id="IPR052158">
    <property type="entry name" value="INH-QAR"/>
</dbReference>
<evidence type="ECO:0000256" key="1">
    <source>
        <dbReference type="ARBA" id="ARBA00023015"/>
    </source>
</evidence>
<dbReference type="SUPFAM" id="SSF46689">
    <property type="entry name" value="Homeodomain-like"/>
    <property type="match status" value="2"/>
</dbReference>
<dbReference type="Pfam" id="PF01965">
    <property type="entry name" value="DJ-1_PfpI"/>
    <property type="match status" value="1"/>
</dbReference>
<dbReference type="GO" id="GO:0003700">
    <property type="term" value="F:DNA-binding transcription factor activity"/>
    <property type="evidence" value="ECO:0007669"/>
    <property type="project" value="InterPro"/>
</dbReference>
<gene>
    <name evidence="5" type="ORF">SAMN05216223_12118</name>
</gene>
<feature type="domain" description="HTH araC/xylS-type" evidence="4">
    <location>
        <begin position="252"/>
        <end position="350"/>
    </location>
</feature>
<organism evidence="5 6">
    <name type="scientific">Actinacidiphila yanglinensis</name>
    <dbReference type="NCBI Taxonomy" id="310779"/>
    <lineage>
        <taxon>Bacteria</taxon>
        <taxon>Bacillati</taxon>
        <taxon>Actinomycetota</taxon>
        <taxon>Actinomycetes</taxon>
        <taxon>Kitasatosporales</taxon>
        <taxon>Streptomycetaceae</taxon>
        <taxon>Actinacidiphila</taxon>
    </lineage>
</organism>
<reference evidence="5 6" key="1">
    <citation type="submission" date="2016-10" db="EMBL/GenBank/DDBJ databases">
        <authorList>
            <person name="de Groot N.N."/>
        </authorList>
    </citation>
    <scope>NUCLEOTIDE SEQUENCE [LARGE SCALE GENOMIC DNA]</scope>
    <source>
        <strain evidence="5 6">CGMCC 4.2023</strain>
    </source>
</reference>
<keyword evidence="2" id="KW-0238">DNA-binding</keyword>
<dbReference type="Gene3D" id="3.40.50.880">
    <property type="match status" value="1"/>
</dbReference>
<evidence type="ECO:0000313" key="6">
    <source>
        <dbReference type="Proteomes" id="UP000236754"/>
    </source>
</evidence>
<sequence>MAGIVTPLSLPPNRRRADDGRVTSRRIVFAVYPGFQILDLTGPHEVFTNAGRLAAVAGAGTETGAGTGAAPTVIEVVAAGPGPIESSGGLAVAPTLTVAQAAGPVDTLVAVGGPGVQRACRDREFVDWFAATAAAARRTASVCSGAFLLAEAGLLDGRRVVTHWSVCALLAERYPAVTVDPDPIFVRDGDVWTSAGVTAGIDLALAMVEADHGPEMARTIARHLVMFVQRPGGQAQFSTQLAAQRPDRSPLREVLDWIADHLRDDLTVPVLAARAGMSERNFTRVFRAETGRTPAAYVEGARIEAARRLLECTGTTLDAVARTCGFGTVETLHRSFKRRVRVTPGEYRRHFATVAPPRPAAPAPR</sequence>
<dbReference type="OrthoDB" id="3992151at2"/>
<evidence type="ECO:0000313" key="5">
    <source>
        <dbReference type="EMBL" id="SEG89904.1"/>
    </source>
</evidence>
<dbReference type="PROSITE" id="PS00041">
    <property type="entry name" value="HTH_ARAC_FAMILY_1"/>
    <property type="match status" value="1"/>
</dbReference>
<evidence type="ECO:0000256" key="2">
    <source>
        <dbReference type="ARBA" id="ARBA00023125"/>
    </source>
</evidence>
<dbReference type="SUPFAM" id="SSF52317">
    <property type="entry name" value="Class I glutamine amidotransferase-like"/>
    <property type="match status" value="1"/>
</dbReference>
<name>A0A1H6DXX6_9ACTN</name>